<organism evidence="3 4">
    <name type="scientific">Lysobacter korlensis</name>
    <dbReference type="NCBI Taxonomy" id="553636"/>
    <lineage>
        <taxon>Bacteria</taxon>
        <taxon>Pseudomonadati</taxon>
        <taxon>Pseudomonadota</taxon>
        <taxon>Gammaproteobacteria</taxon>
        <taxon>Lysobacterales</taxon>
        <taxon>Lysobacteraceae</taxon>
        <taxon>Lysobacter</taxon>
    </lineage>
</organism>
<keyword evidence="1" id="KW-1133">Transmembrane helix</keyword>
<name>A0ABV6RKC0_9GAMM</name>
<proteinExistence type="predicted"/>
<keyword evidence="1" id="KW-0472">Membrane</keyword>
<comment type="caution">
    <text evidence="3">The sequence shown here is derived from an EMBL/GenBank/DDBJ whole genome shotgun (WGS) entry which is preliminary data.</text>
</comment>
<dbReference type="InterPro" id="IPR006696">
    <property type="entry name" value="DUF423"/>
</dbReference>
<reference evidence="3 4" key="1">
    <citation type="submission" date="2024-09" db="EMBL/GenBank/DDBJ databases">
        <authorList>
            <person name="Sun Q."/>
            <person name="Mori K."/>
        </authorList>
    </citation>
    <scope>NUCLEOTIDE SEQUENCE [LARGE SCALE GENOMIC DNA]</scope>
    <source>
        <strain evidence="3 4">KCTC 23076</strain>
    </source>
</reference>
<evidence type="ECO:0000256" key="1">
    <source>
        <dbReference type="SAM" id="Phobius"/>
    </source>
</evidence>
<keyword evidence="2" id="KW-0732">Signal</keyword>
<keyword evidence="1" id="KW-0812">Transmembrane</keyword>
<dbReference type="RefSeq" id="WP_386667412.1">
    <property type="nucleotide sequence ID" value="NZ_JBHLTG010000001.1"/>
</dbReference>
<accession>A0ABV6RKC0</accession>
<evidence type="ECO:0000256" key="2">
    <source>
        <dbReference type="SAM" id="SignalP"/>
    </source>
</evidence>
<evidence type="ECO:0000313" key="3">
    <source>
        <dbReference type="EMBL" id="MFC0677436.1"/>
    </source>
</evidence>
<sequence>MNPTGRLPLLSRLLAASGALLAASAVGLSAYASHGAEEDARMRLFLAATIAFGHGVALAALAPQATGRWANGALTLMLAGVVGFSGSVVAAHFFGTPTRLAPIGGSLLMLAWLLHAIDRMRR</sequence>
<keyword evidence="4" id="KW-1185">Reference proteome</keyword>
<feature type="signal peptide" evidence="2">
    <location>
        <begin position="1"/>
        <end position="22"/>
    </location>
</feature>
<feature type="chain" id="PRO_5045612498" evidence="2">
    <location>
        <begin position="23"/>
        <end position="122"/>
    </location>
</feature>
<dbReference type="Proteomes" id="UP001589896">
    <property type="component" value="Unassembled WGS sequence"/>
</dbReference>
<dbReference type="Pfam" id="PF04241">
    <property type="entry name" value="DUF423"/>
    <property type="match status" value="1"/>
</dbReference>
<feature type="transmembrane region" description="Helical" evidence="1">
    <location>
        <begin position="100"/>
        <end position="117"/>
    </location>
</feature>
<protein>
    <submittedName>
        <fullName evidence="3">DUF423 domain-containing protein</fullName>
    </submittedName>
</protein>
<evidence type="ECO:0000313" key="4">
    <source>
        <dbReference type="Proteomes" id="UP001589896"/>
    </source>
</evidence>
<feature type="transmembrane region" description="Helical" evidence="1">
    <location>
        <begin position="74"/>
        <end position="94"/>
    </location>
</feature>
<feature type="transmembrane region" description="Helical" evidence="1">
    <location>
        <begin position="42"/>
        <end position="62"/>
    </location>
</feature>
<gene>
    <name evidence="3" type="ORF">ACFFGH_06160</name>
</gene>
<dbReference type="EMBL" id="JBHLTG010000001">
    <property type="protein sequence ID" value="MFC0677436.1"/>
    <property type="molecule type" value="Genomic_DNA"/>
</dbReference>